<feature type="transmembrane region" description="Helical" evidence="1">
    <location>
        <begin position="12"/>
        <end position="32"/>
    </location>
</feature>
<dbReference type="EMBL" id="JAUSUV010000002">
    <property type="protein sequence ID" value="MDQ0416346.1"/>
    <property type="molecule type" value="Genomic_DNA"/>
</dbReference>
<sequence>MIAELRETFQEEYIRLIAHISLTFLSISSILICAYLDWMIAMYIIASIFVTYHIIDAKKWKMEDRLLTTKYGTYIEYPLIILFPILYGLIRY</sequence>
<evidence type="ECO:0000313" key="3">
    <source>
        <dbReference type="Proteomes" id="UP001238450"/>
    </source>
</evidence>
<keyword evidence="1" id="KW-0472">Membrane</keyword>
<dbReference type="RefSeq" id="WP_307250718.1">
    <property type="nucleotide sequence ID" value="NZ_JAUSUV010000002.1"/>
</dbReference>
<feature type="transmembrane region" description="Helical" evidence="1">
    <location>
        <begin position="38"/>
        <end position="55"/>
    </location>
</feature>
<dbReference type="Proteomes" id="UP001238450">
    <property type="component" value="Unassembled WGS sequence"/>
</dbReference>
<protein>
    <submittedName>
        <fullName evidence="2">Uncharacterized protein</fullName>
    </submittedName>
</protein>
<reference evidence="2 3" key="1">
    <citation type="submission" date="2023-07" db="EMBL/GenBank/DDBJ databases">
        <title>Genomic Encyclopedia of Type Strains, Phase IV (KMG-IV): sequencing the most valuable type-strain genomes for metagenomic binning, comparative biology and taxonomic classification.</title>
        <authorList>
            <person name="Goeker M."/>
        </authorList>
    </citation>
    <scope>NUCLEOTIDE SEQUENCE [LARGE SCALE GENOMIC DNA]</scope>
    <source>
        <strain evidence="2 3">DSM 46876</strain>
    </source>
</reference>
<accession>A0AAJ1THK7</accession>
<evidence type="ECO:0000313" key="2">
    <source>
        <dbReference type="EMBL" id="MDQ0416346.1"/>
    </source>
</evidence>
<name>A0AAJ1THK7_9BACL</name>
<keyword evidence="1" id="KW-1133">Transmembrane helix</keyword>
<organism evidence="2 3">
    <name type="scientific">Croceifilum oryzae</name>
    <dbReference type="NCBI Taxonomy" id="1553429"/>
    <lineage>
        <taxon>Bacteria</taxon>
        <taxon>Bacillati</taxon>
        <taxon>Bacillota</taxon>
        <taxon>Bacilli</taxon>
        <taxon>Bacillales</taxon>
        <taxon>Thermoactinomycetaceae</taxon>
        <taxon>Croceifilum</taxon>
    </lineage>
</organism>
<dbReference type="AlphaFoldDB" id="A0AAJ1THK7"/>
<keyword evidence="3" id="KW-1185">Reference proteome</keyword>
<feature type="transmembrane region" description="Helical" evidence="1">
    <location>
        <begin position="71"/>
        <end position="90"/>
    </location>
</feature>
<proteinExistence type="predicted"/>
<comment type="caution">
    <text evidence="2">The sequence shown here is derived from an EMBL/GenBank/DDBJ whole genome shotgun (WGS) entry which is preliminary data.</text>
</comment>
<evidence type="ECO:0000256" key="1">
    <source>
        <dbReference type="SAM" id="Phobius"/>
    </source>
</evidence>
<keyword evidence="1" id="KW-0812">Transmembrane</keyword>
<gene>
    <name evidence="2" type="ORF">J2Z48_000510</name>
</gene>